<dbReference type="OrthoDB" id="245563at2759"/>
<dbReference type="EC" id="3.1.26.4" evidence="3"/>
<comment type="similarity">
    <text evidence="2">Belongs to the RNase H family.</text>
</comment>
<evidence type="ECO:0000259" key="8">
    <source>
        <dbReference type="PROSITE" id="PS50879"/>
    </source>
</evidence>
<feature type="domain" description="RNase H type-1" evidence="8">
    <location>
        <begin position="1"/>
        <end position="158"/>
    </location>
</feature>
<name>A0A1V6T322_9EURO</name>
<dbReference type="InterPro" id="IPR002156">
    <property type="entry name" value="RNaseH_domain"/>
</dbReference>
<dbReference type="InterPro" id="IPR050092">
    <property type="entry name" value="RNase_H"/>
</dbReference>
<evidence type="ECO:0000256" key="7">
    <source>
        <dbReference type="ARBA" id="ARBA00022801"/>
    </source>
</evidence>
<dbReference type="PROSITE" id="PS50879">
    <property type="entry name" value="RNASE_H_1"/>
    <property type="match status" value="1"/>
</dbReference>
<evidence type="ECO:0000256" key="3">
    <source>
        <dbReference type="ARBA" id="ARBA00012180"/>
    </source>
</evidence>
<dbReference type="STRING" id="303698.A0A1V6T322"/>
<dbReference type="EMBL" id="MLKD01000013">
    <property type="protein sequence ID" value="OQE20541.1"/>
    <property type="molecule type" value="Genomic_DNA"/>
</dbReference>
<protein>
    <recommendedName>
        <fullName evidence="3">ribonuclease H</fullName>
        <ecNumber evidence="3">3.1.26.4</ecNumber>
    </recommendedName>
</protein>
<dbReference type="InterPro" id="IPR012337">
    <property type="entry name" value="RNaseH-like_sf"/>
</dbReference>
<reference evidence="10" key="1">
    <citation type="journal article" date="2017" name="Nat. Microbiol.">
        <title>Global analysis of biosynthetic gene clusters reveals vast potential of secondary metabolite production in Penicillium species.</title>
        <authorList>
            <person name="Nielsen J.C."/>
            <person name="Grijseels S."/>
            <person name="Prigent S."/>
            <person name="Ji B."/>
            <person name="Dainat J."/>
            <person name="Nielsen K.F."/>
            <person name="Frisvad J.C."/>
            <person name="Workman M."/>
            <person name="Nielsen J."/>
        </authorList>
    </citation>
    <scope>NUCLEOTIDE SEQUENCE [LARGE SCALE GENOMIC DNA]</scope>
    <source>
        <strain evidence="10">IBT 24891</strain>
    </source>
</reference>
<comment type="catalytic activity">
    <reaction evidence="1">
        <text>Endonucleolytic cleavage to 5'-phosphomonoester.</text>
        <dbReference type="EC" id="3.1.26.4"/>
    </reaction>
</comment>
<evidence type="ECO:0000256" key="5">
    <source>
        <dbReference type="ARBA" id="ARBA00022723"/>
    </source>
</evidence>
<dbReference type="Pfam" id="PF00075">
    <property type="entry name" value="RNase_H"/>
    <property type="match status" value="1"/>
</dbReference>
<evidence type="ECO:0000256" key="6">
    <source>
        <dbReference type="ARBA" id="ARBA00022759"/>
    </source>
</evidence>
<accession>A0A1V6T322</accession>
<evidence type="ECO:0000256" key="4">
    <source>
        <dbReference type="ARBA" id="ARBA00022722"/>
    </source>
</evidence>
<gene>
    <name evidence="9" type="ORF">PENSTE_c013G05253</name>
</gene>
<dbReference type="PANTHER" id="PTHR10642:SF26">
    <property type="entry name" value="RIBONUCLEASE H1"/>
    <property type="match status" value="1"/>
</dbReference>
<dbReference type="AlphaFoldDB" id="A0A1V6T322"/>
<evidence type="ECO:0000313" key="10">
    <source>
        <dbReference type="Proteomes" id="UP000191285"/>
    </source>
</evidence>
<keyword evidence="6" id="KW-0255">Endonuclease</keyword>
<dbReference type="PANTHER" id="PTHR10642">
    <property type="entry name" value="RIBONUCLEASE H1"/>
    <property type="match status" value="1"/>
</dbReference>
<dbReference type="GO" id="GO:0043137">
    <property type="term" value="P:DNA replication, removal of RNA primer"/>
    <property type="evidence" value="ECO:0007669"/>
    <property type="project" value="TreeGrafter"/>
</dbReference>
<dbReference type="SUPFAM" id="SSF53098">
    <property type="entry name" value="Ribonuclease H-like"/>
    <property type="match status" value="1"/>
</dbReference>
<keyword evidence="10" id="KW-1185">Reference proteome</keyword>
<keyword evidence="7" id="KW-0378">Hydrolase</keyword>
<dbReference type="InterPro" id="IPR036397">
    <property type="entry name" value="RNaseH_sf"/>
</dbReference>
<evidence type="ECO:0000256" key="1">
    <source>
        <dbReference type="ARBA" id="ARBA00000077"/>
    </source>
</evidence>
<keyword evidence="5" id="KW-0479">Metal-binding</keyword>
<organism evidence="9 10">
    <name type="scientific">Penicillium steckii</name>
    <dbReference type="NCBI Taxonomy" id="303698"/>
    <lineage>
        <taxon>Eukaryota</taxon>
        <taxon>Fungi</taxon>
        <taxon>Dikarya</taxon>
        <taxon>Ascomycota</taxon>
        <taxon>Pezizomycotina</taxon>
        <taxon>Eurotiomycetes</taxon>
        <taxon>Eurotiomycetidae</taxon>
        <taxon>Eurotiales</taxon>
        <taxon>Aspergillaceae</taxon>
        <taxon>Penicillium</taxon>
    </lineage>
</organism>
<keyword evidence="4" id="KW-0540">Nuclease</keyword>
<evidence type="ECO:0000256" key="2">
    <source>
        <dbReference type="ARBA" id="ARBA00005300"/>
    </source>
</evidence>
<comment type="caution">
    <text evidence="9">The sequence shown here is derived from an EMBL/GenBank/DDBJ whole genome shotgun (WGS) entry which is preliminary data.</text>
</comment>
<dbReference type="Proteomes" id="UP000191285">
    <property type="component" value="Unassembled WGS sequence"/>
</dbReference>
<dbReference type="GO" id="GO:0004523">
    <property type="term" value="F:RNA-DNA hybrid ribonuclease activity"/>
    <property type="evidence" value="ECO:0007669"/>
    <property type="project" value="UniProtKB-EC"/>
</dbReference>
<dbReference type="Gene3D" id="3.30.420.10">
    <property type="entry name" value="Ribonuclease H-like superfamily/Ribonuclease H"/>
    <property type="match status" value="1"/>
</dbReference>
<evidence type="ECO:0000313" key="9">
    <source>
        <dbReference type="EMBL" id="OQE20541.1"/>
    </source>
</evidence>
<proteinExistence type="inferred from homology"/>
<dbReference type="GO" id="GO:0046872">
    <property type="term" value="F:metal ion binding"/>
    <property type="evidence" value="ECO:0007669"/>
    <property type="project" value="UniProtKB-KW"/>
</dbReference>
<sequence length="162" mass="18315">MVYIMRFYTDGACRRNGQPGATGAAAAVLMKRGGGTSSWFKKLPANPRPTNQRAEITAIIIALQQALVLFRTLQTDPRLDITIYSDSRYAVNCMNEWVYKWCSNGWINSAGFEVANRDLIEEASNLDDQLKEEGSVQYKWIPREDNQIADELCNQVLDDLEC</sequence>
<dbReference type="GO" id="GO:0003676">
    <property type="term" value="F:nucleic acid binding"/>
    <property type="evidence" value="ECO:0007669"/>
    <property type="project" value="InterPro"/>
</dbReference>